<dbReference type="AlphaFoldDB" id="A0A428WBU3"/>
<dbReference type="InterPro" id="IPR014710">
    <property type="entry name" value="RmlC-like_jellyroll"/>
</dbReference>
<dbReference type="OrthoDB" id="7060081at2"/>
<dbReference type="InterPro" id="IPR011051">
    <property type="entry name" value="RmlC_Cupin_sf"/>
</dbReference>
<dbReference type="SUPFAM" id="SSF51182">
    <property type="entry name" value="RmlC-like cupins"/>
    <property type="match status" value="1"/>
</dbReference>
<organism evidence="1 2">
    <name type="scientific">Amycolatopsis balhimycina DSM 5908</name>
    <dbReference type="NCBI Taxonomy" id="1081091"/>
    <lineage>
        <taxon>Bacteria</taxon>
        <taxon>Bacillati</taxon>
        <taxon>Actinomycetota</taxon>
        <taxon>Actinomycetes</taxon>
        <taxon>Pseudonocardiales</taxon>
        <taxon>Pseudonocardiaceae</taxon>
        <taxon>Amycolatopsis</taxon>
    </lineage>
</organism>
<name>A0A428WBU3_AMYBA</name>
<evidence type="ECO:0000313" key="2">
    <source>
        <dbReference type="Proteomes" id="UP000286716"/>
    </source>
</evidence>
<proteinExistence type="predicted"/>
<sequence length="115" mass="12195">MTGDPADTNPELYRVVFENERVRVLEYRDTPGDHTAPHRHPDTVMVTLSAFSRRISAGGREVGVELPAGAVRWVAAQEHSGENVGGTPSHAMFVELKEPRPGGAVAGTALGPGAP</sequence>
<reference evidence="1 2" key="1">
    <citation type="submission" date="2018-05" db="EMBL/GenBank/DDBJ databases">
        <title>Evolution of GPA BGCs.</title>
        <authorList>
            <person name="Waglechner N."/>
            <person name="Wright G.D."/>
        </authorList>
    </citation>
    <scope>NUCLEOTIDE SEQUENCE [LARGE SCALE GENOMIC DNA]</scope>
    <source>
        <strain evidence="1 2">DSM 5908</strain>
    </source>
</reference>
<gene>
    <name evidence="1" type="ORF">DMA12_26640</name>
</gene>
<dbReference type="RefSeq" id="WP_020647418.1">
    <property type="nucleotide sequence ID" value="NZ_QHHU01000039.1"/>
</dbReference>
<accession>A0A428WBU3</accession>
<dbReference type="Proteomes" id="UP000286716">
    <property type="component" value="Unassembled WGS sequence"/>
</dbReference>
<evidence type="ECO:0000313" key="1">
    <source>
        <dbReference type="EMBL" id="RSM40533.1"/>
    </source>
</evidence>
<protein>
    <submittedName>
        <fullName evidence="1">Cytoplasmic protein</fullName>
    </submittedName>
</protein>
<keyword evidence="2" id="KW-1185">Reference proteome</keyword>
<dbReference type="EMBL" id="QHHU01000039">
    <property type="protein sequence ID" value="RSM40533.1"/>
    <property type="molecule type" value="Genomic_DNA"/>
</dbReference>
<comment type="caution">
    <text evidence="1">The sequence shown here is derived from an EMBL/GenBank/DDBJ whole genome shotgun (WGS) entry which is preliminary data.</text>
</comment>
<dbReference type="Gene3D" id="2.60.120.10">
    <property type="entry name" value="Jelly Rolls"/>
    <property type="match status" value="1"/>
</dbReference>